<dbReference type="SUPFAM" id="SSF111369">
    <property type="entry name" value="HlyD-like secretion proteins"/>
    <property type="match status" value="1"/>
</dbReference>
<feature type="domain" description="Multidrug resistance protein MdtA-like alpha-helical hairpin" evidence="4">
    <location>
        <begin position="137"/>
        <end position="197"/>
    </location>
</feature>
<keyword evidence="3" id="KW-0472">Membrane</keyword>
<dbReference type="GO" id="GO:1990281">
    <property type="term" value="C:efflux pump complex"/>
    <property type="evidence" value="ECO:0007669"/>
    <property type="project" value="TreeGrafter"/>
</dbReference>
<dbReference type="NCBIfam" id="TIGR01730">
    <property type="entry name" value="RND_mfp"/>
    <property type="match status" value="1"/>
</dbReference>
<evidence type="ECO:0000313" key="9">
    <source>
        <dbReference type="Proteomes" id="UP000256900"/>
    </source>
</evidence>
<dbReference type="Proteomes" id="UP000256900">
    <property type="component" value="Unassembled WGS sequence"/>
</dbReference>
<gene>
    <name evidence="8" type="ORF">DES32_2360</name>
</gene>
<comment type="similarity">
    <text evidence="1">Belongs to the membrane fusion protein (MFP) (TC 8.A.1) family.</text>
</comment>
<feature type="domain" description="CusB-like beta-barrel" evidence="6">
    <location>
        <begin position="251"/>
        <end position="321"/>
    </location>
</feature>
<dbReference type="OrthoDB" id="9806939at2"/>
<protein>
    <submittedName>
        <fullName evidence="8">RND family efflux transporter MFP subunit</fullName>
    </submittedName>
</protein>
<dbReference type="PANTHER" id="PTHR30469:SF37">
    <property type="entry name" value="RAGD PROTEIN"/>
    <property type="match status" value="1"/>
</dbReference>
<dbReference type="InterPro" id="IPR058637">
    <property type="entry name" value="YknX-like_C"/>
</dbReference>
<sequence length="406" mass="43187">MLEKTDNVKPDAAPHTAPETEPSAPLQRGSGGKLLILLALAVLLGGIYFGIRARTTAEAALSQETVEAAVPIVEVVQPKADAPDQALVLPGQTTAFTDTPIYARANGYLKKWYVDIGAQVKKGELLAEIETPELDAQLRQARADLVTAEANAKLASITANRTEDLLKSNSVSTQERDNAAGASAADKAIVTSRQADVARLEELQSYEKIYAPFDGVITARNTDLGDLITAGAGTRNSELFHMQATGTLRIYVAIPEIYAPQIHVGAKPSVTLDEYPGQSFEGTLVRTDKAINQLSRTLLAEVDVDNATDKILPGAYTFVHFALRPHAGSVTIPANTLLFRSEGLRVGIVRDGKVELVPISIGRDYGDRVEVLSGLKSTDQVIVNPSDSLISGVTVRVNASKPAGAS</sequence>
<evidence type="ECO:0000256" key="3">
    <source>
        <dbReference type="SAM" id="Phobius"/>
    </source>
</evidence>
<dbReference type="EMBL" id="QUMO01000003">
    <property type="protein sequence ID" value="REF86309.1"/>
    <property type="molecule type" value="Genomic_DNA"/>
</dbReference>
<dbReference type="Pfam" id="PF25876">
    <property type="entry name" value="HH_MFP_RND"/>
    <property type="match status" value="1"/>
</dbReference>
<dbReference type="Pfam" id="PF25954">
    <property type="entry name" value="Beta-barrel_RND_2"/>
    <property type="match status" value="1"/>
</dbReference>
<evidence type="ECO:0000256" key="2">
    <source>
        <dbReference type="SAM" id="MobiDB-lite"/>
    </source>
</evidence>
<evidence type="ECO:0000256" key="1">
    <source>
        <dbReference type="ARBA" id="ARBA00009477"/>
    </source>
</evidence>
<dbReference type="InterPro" id="IPR006143">
    <property type="entry name" value="RND_pump_MFP"/>
</dbReference>
<evidence type="ECO:0000259" key="4">
    <source>
        <dbReference type="Pfam" id="PF25876"/>
    </source>
</evidence>
<dbReference type="InterPro" id="IPR058624">
    <property type="entry name" value="MdtA-like_HH"/>
</dbReference>
<feature type="region of interest" description="Disordered" evidence="2">
    <location>
        <begin position="1"/>
        <end position="27"/>
    </location>
</feature>
<dbReference type="AlphaFoldDB" id="A0A3D9Z573"/>
<keyword evidence="3" id="KW-0812">Transmembrane</keyword>
<name>A0A3D9Z573_9HYPH</name>
<keyword evidence="9" id="KW-1185">Reference proteome</keyword>
<dbReference type="PANTHER" id="PTHR30469">
    <property type="entry name" value="MULTIDRUG RESISTANCE PROTEIN MDTA"/>
    <property type="match status" value="1"/>
</dbReference>
<feature type="domain" description="YknX-like C-terminal permuted SH3-like" evidence="7">
    <location>
        <begin position="330"/>
        <end position="397"/>
    </location>
</feature>
<dbReference type="Gene3D" id="2.40.30.170">
    <property type="match status" value="1"/>
</dbReference>
<dbReference type="InterPro" id="IPR058792">
    <property type="entry name" value="Beta-barrel_RND_2"/>
</dbReference>
<proteinExistence type="inferred from homology"/>
<organism evidence="8 9">
    <name type="scientific">Methylovirgula ligni</name>
    <dbReference type="NCBI Taxonomy" id="569860"/>
    <lineage>
        <taxon>Bacteria</taxon>
        <taxon>Pseudomonadati</taxon>
        <taxon>Pseudomonadota</taxon>
        <taxon>Alphaproteobacteria</taxon>
        <taxon>Hyphomicrobiales</taxon>
        <taxon>Beijerinckiaceae</taxon>
        <taxon>Methylovirgula</taxon>
    </lineage>
</organism>
<dbReference type="RefSeq" id="WP_115836862.1">
    <property type="nucleotide sequence ID" value="NZ_CP025086.1"/>
</dbReference>
<evidence type="ECO:0000259" key="6">
    <source>
        <dbReference type="Pfam" id="PF25954"/>
    </source>
</evidence>
<accession>A0A3D9Z573</accession>
<dbReference type="Pfam" id="PF25917">
    <property type="entry name" value="BSH_RND"/>
    <property type="match status" value="1"/>
</dbReference>
<dbReference type="Gene3D" id="2.40.420.20">
    <property type="match status" value="1"/>
</dbReference>
<feature type="transmembrane region" description="Helical" evidence="3">
    <location>
        <begin position="34"/>
        <end position="51"/>
    </location>
</feature>
<dbReference type="Pfam" id="PF25989">
    <property type="entry name" value="YknX_C"/>
    <property type="match status" value="1"/>
</dbReference>
<reference evidence="8 9" key="1">
    <citation type="submission" date="2018-08" db="EMBL/GenBank/DDBJ databases">
        <title>Genomic Encyclopedia of Type Strains, Phase IV (KMG-IV): sequencing the most valuable type-strain genomes for metagenomic binning, comparative biology and taxonomic classification.</title>
        <authorList>
            <person name="Goeker M."/>
        </authorList>
    </citation>
    <scope>NUCLEOTIDE SEQUENCE [LARGE SCALE GENOMIC DNA]</scope>
    <source>
        <strain evidence="8 9">BW863</strain>
    </source>
</reference>
<feature type="domain" description="Multidrug resistance protein MdtA-like barrel-sandwich hybrid" evidence="5">
    <location>
        <begin position="101"/>
        <end position="234"/>
    </location>
</feature>
<comment type="caution">
    <text evidence="8">The sequence shown here is derived from an EMBL/GenBank/DDBJ whole genome shotgun (WGS) entry which is preliminary data.</text>
</comment>
<dbReference type="GO" id="GO:0015562">
    <property type="term" value="F:efflux transmembrane transporter activity"/>
    <property type="evidence" value="ECO:0007669"/>
    <property type="project" value="TreeGrafter"/>
</dbReference>
<evidence type="ECO:0000259" key="5">
    <source>
        <dbReference type="Pfam" id="PF25917"/>
    </source>
</evidence>
<dbReference type="InterPro" id="IPR058625">
    <property type="entry name" value="MdtA-like_BSH"/>
</dbReference>
<dbReference type="Gene3D" id="2.40.50.100">
    <property type="match status" value="1"/>
</dbReference>
<dbReference type="Gene3D" id="1.10.287.470">
    <property type="entry name" value="Helix hairpin bin"/>
    <property type="match status" value="1"/>
</dbReference>
<evidence type="ECO:0000259" key="7">
    <source>
        <dbReference type="Pfam" id="PF25989"/>
    </source>
</evidence>
<keyword evidence="3" id="KW-1133">Transmembrane helix</keyword>
<evidence type="ECO:0000313" key="8">
    <source>
        <dbReference type="EMBL" id="REF86309.1"/>
    </source>
</evidence>